<organism evidence="1">
    <name type="scientific">Salmonella enterica</name>
    <name type="common">Salmonella choleraesuis</name>
    <dbReference type="NCBI Taxonomy" id="28901"/>
    <lineage>
        <taxon>Bacteria</taxon>
        <taxon>Pseudomonadati</taxon>
        <taxon>Pseudomonadota</taxon>
        <taxon>Gammaproteobacteria</taxon>
        <taxon>Enterobacterales</taxon>
        <taxon>Enterobacteriaceae</taxon>
        <taxon>Salmonella</taxon>
    </lineage>
</organism>
<proteinExistence type="predicted"/>
<reference evidence="1" key="1">
    <citation type="journal article" date="2018" name="Genome Biol.">
        <title>SKESA: strategic k-mer extension for scrupulous assemblies.</title>
        <authorList>
            <person name="Souvorov A."/>
            <person name="Agarwala R."/>
            <person name="Lipman D.J."/>
        </authorList>
    </citation>
    <scope>NUCLEOTIDE SEQUENCE</scope>
    <source>
        <strain evidence="1">MA.CK_93/00001031</strain>
    </source>
</reference>
<protein>
    <submittedName>
        <fullName evidence="1">Uncharacterized protein</fullName>
    </submittedName>
</protein>
<gene>
    <name evidence="1" type="ORF">G9F11_005061</name>
</gene>
<reference evidence="1" key="2">
    <citation type="submission" date="2020-02" db="EMBL/GenBank/DDBJ databases">
        <authorList>
            <consortium name="NCBI Pathogen Detection Project"/>
        </authorList>
    </citation>
    <scope>NUCLEOTIDE SEQUENCE</scope>
    <source>
        <strain evidence="1">MA.CK_93/00001031</strain>
    </source>
</reference>
<comment type="caution">
    <text evidence="1">The sequence shown here is derived from an EMBL/GenBank/DDBJ whole genome shotgun (WGS) entry which is preliminary data.</text>
</comment>
<accession>A0A750HR12</accession>
<dbReference type="AlphaFoldDB" id="A0A750HR12"/>
<evidence type="ECO:0000313" key="1">
    <source>
        <dbReference type="EMBL" id="HAF6262350.1"/>
    </source>
</evidence>
<dbReference type="EMBL" id="DAAVPY010000026">
    <property type="protein sequence ID" value="HAF6262350.1"/>
    <property type="molecule type" value="Genomic_DNA"/>
</dbReference>
<sequence length="65" mass="7232">MSVKKLPYGKAPEEMAHDIAMALIGNGWLKNSLAVDDENKARDIVKDVMVFEEHLTSAIKSYIAK</sequence>
<name>A0A750HR12_SALER</name>